<protein>
    <submittedName>
        <fullName evidence="13">Penicillin-binding transpeptidase domain-containing protein</fullName>
    </submittedName>
</protein>
<sequence>MRPRAPRMQARMLASLAVLALMAGVLLGRLGQLQLTDHPAADPGVQGPGTTRVALPALRGRILDRDGRPLVDNAVRTDLTIDRASLADAPDGGRATVRRLSEALDLPFARLWGRTTLCGAPGAADPPACWPGSALVPVPVAVDVDPADAAAITERPELYPGVAVTRQPVRGYPRAKGGGAPQTTGYLARPDAATVEASGGAISADDLVGASGLERQYDELLRGRPGYRDVRVDARGVAVEEVGRSEPVPGSDLVTTLDLPIQRRTESALAQGIRDARARGNAADSAAAVVLDLRDGGVVASASVPTYDPSVWSRGVTQEQYERLTEGDGSPLIDRVAGVAQPPASTFKAVTLPGAVAAGTDLDDEVNCSASHRIGDRTFNNFESRAYGWITWREAIKVSCDTVFYRVAEDVWREQGGLSADDDGDPLIDTARDLGLGEPTGIDLPAESAGRIPDRAWKQEWWDTTKDASCREAERGHPEIADPTRRAYLTAIARENCDNGYQFRPGDEANLSIGQGDVTATLLQMARVYGTIAADGREPAPHLARAGIAPDGTRTAIDAPTARQVDLPGESGALLRVALGDVVSEPGGTARSAFEGFPLRRWPVAGKTGTAEVYGKEDTAWFVSYAPTTRPRYVVAVVVSQGGTGGASAAPIAREIHETLAGVRD</sequence>
<feature type="domain" description="Penicillin-binding protein dimerisation" evidence="12">
    <location>
        <begin position="55"/>
        <end position="241"/>
    </location>
</feature>
<evidence type="ECO:0000256" key="8">
    <source>
        <dbReference type="ARBA" id="ARBA00022989"/>
    </source>
</evidence>
<evidence type="ECO:0000256" key="2">
    <source>
        <dbReference type="ARBA" id="ARBA00004236"/>
    </source>
</evidence>
<comment type="subcellular location">
    <subcellularLocation>
        <location evidence="2">Cell membrane</location>
    </subcellularLocation>
    <subcellularLocation>
        <location evidence="1">Membrane</location>
        <topology evidence="1">Single-pass membrane protein</topology>
    </subcellularLocation>
</comment>
<keyword evidence="8" id="KW-1133">Transmembrane helix</keyword>
<dbReference type="InterPro" id="IPR001460">
    <property type="entry name" value="PCN-bd_Tpept"/>
</dbReference>
<gene>
    <name evidence="13" type="ORF">N5P18_12770</name>
</gene>
<dbReference type="PANTHER" id="PTHR30627:SF2">
    <property type="entry name" value="PEPTIDOGLYCAN D,D-TRANSPEPTIDASE MRDA"/>
    <property type="match status" value="1"/>
</dbReference>
<evidence type="ECO:0000313" key="14">
    <source>
        <dbReference type="Proteomes" id="UP001381003"/>
    </source>
</evidence>
<dbReference type="SUPFAM" id="SSF56601">
    <property type="entry name" value="beta-lactamase/transpeptidase-like"/>
    <property type="match status" value="1"/>
</dbReference>
<dbReference type="PANTHER" id="PTHR30627">
    <property type="entry name" value="PEPTIDOGLYCAN D,D-TRANSPEPTIDASE"/>
    <property type="match status" value="1"/>
</dbReference>
<evidence type="ECO:0000256" key="4">
    <source>
        <dbReference type="ARBA" id="ARBA00022475"/>
    </source>
</evidence>
<accession>A0ABZ2FB83</accession>
<dbReference type="InterPro" id="IPR005311">
    <property type="entry name" value="PBP_dimer"/>
</dbReference>
<keyword evidence="6" id="KW-0133">Cell shape</keyword>
<proteinExistence type="inferred from homology"/>
<keyword evidence="5" id="KW-0812">Transmembrane</keyword>
<evidence type="ECO:0000256" key="3">
    <source>
        <dbReference type="ARBA" id="ARBA00007171"/>
    </source>
</evidence>
<dbReference type="Gene3D" id="3.40.710.10">
    <property type="entry name" value="DD-peptidase/beta-lactamase superfamily"/>
    <property type="match status" value="1"/>
</dbReference>
<evidence type="ECO:0000256" key="7">
    <source>
        <dbReference type="ARBA" id="ARBA00022984"/>
    </source>
</evidence>
<dbReference type="InterPro" id="IPR036138">
    <property type="entry name" value="PBP_dimer_sf"/>
</dbReference>
<keyword evidence="7" id="KW-0573">Peptidoglycan synthesis</keyword>
<keyword evidence="14" id="KW-1185">Reference proteome</keyword>
<evidence type="ECO:0000256" key="1">
    <source>
        <dbReference type="ARBA" id="ARBA00004167"/>
    </source>
</evidence>
<dbReference type="Proteomes" id="UP001381003">
    <property type="component" value="Chromosome"/>
</dbReference>
<keyword evidence="9" id="KW-0472">Membrane</keyword>
<name>A0ABZ2FB83_9MICO</name>
<feature type="domain" description="Penicillin-binding protein transpeptidase" evidence="11">
    <location>
        <begin position="287"/>
        <end position="657"/>
    </location>
</feature>
<keyword evidence="10" id="KW-0961">Cell wall biogenesis/degradation</keyword>
<evidence type="ECO:0000313" key="13">
    <source>
        <dbReference type="EMBL" id="WWF04552.1"/>
    </source>
</evidence>
<evidence type="ECO:0000256" key="5">
    <source>
        <dbReference type="ARBA" id="ARBA00022692"/>
    </source>
</evidence>
<dbReference type="InterPro" id="IPR050515">
    <property type="entry name" value="Beta-lactam/transpept"/>
</dbReference>
<evidence type="ECO:0000259" key="11">
    <source>
        <dbReference type="Pfam" id="PF00905"/>
    </source>
</evidence>
<dbReference type="RefSeq" id="WP_338537869.1">
    <property type="nucleotide sequence ID" value="NZ_CP104874.1"/>
</dbReference>
<dbReference type="InterPro" id="IPR012338">
    <property type="entry name" value="Beta-lactam/transpept-like"/>
</dbReference>
<dbReference type="Pfam" id="PF03717">
    <property type="entry name" value="PBP_dimer"/>
    <property type="match status" value="1"/>
</dbReference>
<reference evidence="13 14" key="1">
    <citation type="submission" date="2022-09" db="EMBL/GenBank/DDBJ databases">
        <title>Complete genome sequence of Janibacter terrae strain COS04-44, PCL-degrading bacteria isolated from oil spilled coast.</title>
        <authorList>
            <person name="Park H."/>
            <person name="Kim J.Y."/>
            <person name="An S.H."/>
            <person name="Lee C.M."/>
            <person name="Weon H.-Y."/>
        </authorList>
    </citation>
    <scope>NUCLEOTIDE SEQUENCE [LARGE SCALE GENOMIC DNA]</scope>
    <source>
        <strain evidence="13 14">COS04-44</strain>
    </source>
</reference>
<dbReference type="SUPFAM" id="SSF56519">
    <property type="entry name" value="Penicillin binding protein dimerisation domain"/>
    <property type="match status" value="1"/>
</dbReference>
<keyword evidence="4" id="KW-1003">Cell membrane</keyword>
<evidence type="ECO:0000256" key="9">
    <source>
        <dbReference type="ARBA" id="ARBA00023136"/>
    </source>
</evidence>
<dbReference type="Gene3D" id="3.90.1310.10">
    <property type="entry name" value="Penicillin-binding protein 2a (Domain 2)"/>
    <property type="match status" value="1"/>
</dbReference>
<dbReference type="EMBL" id="CP104874">
    <property type="protein sequence ID" value="WWF04552.1"/>
    <property type="molecule type" value="Genomic_DNA"/>
</dbReference>
<dbReference type="Pfam" id="PF00905">
    <property type="entry name" value="Transpeptidase"/>
    <property type="match status" value="1"/>
</dbReference>
<evidence type="ECO:0000259" key="12">
    <source>
        <dbReference type="Pfam" id="PF03717"/>
    </source>
</evidence>
<evidence type="ECO:0000256" key="6">
    <source>
        <dbReference type="ARBA" id="ARBA00022960"/>
    </source>
</evidence>
<organism evidence="13 14">
    <name type="scientific">Janibacter terrae</name>
    <dbReference type="NCBI Taxonomy" id="103817"/>
    <lineage>
        <taxon>Bacteria</taxon>
        <taxon>Bacillati</taxon>
        <taxon>Actinomycetota</taxon>
        <taxon>Actinomycetes</taxon>
        <taxon>Micrococcales</taxon>
        <taxon>Intrasporangiaceae</taxon>
        <taxon>Janibacter</taxon>
    </lineage>
</organism>
<comment type="similarity">
    <text evidence="3">Belongs to the transpeptidase family.</text>
</comment>
<evidence type="ECO:0000256" key="10">
    <source>
        <dbReference type="ARBA" id="ARBA00023316"/>
    </source>
</evidence>